<evidence type="ECO:0000256" key="2">
    <source>
        <dbReference type="ARBA" id="ARBA00022980"/>
    </source>
</evidence>
<evidence type="ECO:0000313" key="5">
    <source>
        <dbReference type="EMBL" id="EER14185.1"/>
    </source>
</evidence>
<reference evidence="5 6" key="1">
    <citation type="submission" date="2008-07" db="EMBL/GenBank/DDBJ databases">
        <authorList>
            <person name="El-Sayed N."/>
            <person name="Caler E."/>
            <person name="Inman J."/>
            <person name="Amedeo P."/>
            <person name="Hass B."/>
            <person name="Wortman J."/>
        </authorList>
    </citation>
    <scope>NUCLEOTIDE SEQUENCE [LARGE SCALE GENOMIC DNA]</scope>
    <source>
        <strain evidence="6">ATCC 50983 / TXsc</strain>
    </source>
</reference>
<dbReference type="PANTHER" id="PTHR21141:SF5">
    <property type="entry name" value="LARGE RIBOSOMAL SUBUNIT PROTEIN P2"/>
    <property type="match status" value="1"/>
</dbReference>
<dbReference type="InterPro" id="IPR044076">
    <property type="entry name" value="Ribosomal_P2"/>
</dbReference>
<feature type="region of interest" description="Disordered" evidence="4">
    <location>
        <begin position="77"/>
        <end position="109"/>
    </location>
</feature>
<dbReference type="HAMAP" id="MF_01478">
    <property type="entry name" value="Ribosomal_L12_arch"/>
    <property type="match status" value="1"/>
</dbReference>
<dbReference type="Proteomes" id="UP000007800">
    <property type="component" value="Unassembled WGS sequence"/>
</dbReference>
<dbReference type="AlphaFoldDB" id="C5KMM7"/>
<dbReference type="PANTHER" id="PTHR21141">
    <property type="entry name" value="60S ACIDIC RIBOSOMAL PROTEIN FAMILY MEMBER"/>
    <property type="match status" value="1"/>
</dbReference>
<dbReference type="GO" id="GO:0003735">
    <property type="term" value="F:structural constituent of ribosome"/>
    <property type="evidence" value="ECO:0007669"/>
    <property type="project" value="InterPro"/>
</dbReference>
<dbReference type="Pfam" id="PF00428">
    <property type="entry name" value="Ribosomal_60s"/>
    <property type="match status" value="1"/>
</dbReference>
<dbReference type="GO" id="GO:0022625">
    <property type="term" value="C:cytosolic large ribosomal subunit"/>
    <property type="evidence" value="ECO:0007669"/>
    <property type="project" value="InterPro"/>
</dbReference>
<keyword evidence="2 5" id="KW-0689">Ribosomal protein</keyword>
<dbReference type="InParanoid" id="C5KMM7"/>
<dbReference type="GO" id="GO:0002182">
    <property type="term" value="P:cytoplasmic translational elongation"/>
    <property type="evidence" value="ECO:0007669"/>
    <property type="project" value="InterPro"/>
</dbReference>
<proteinExistence type="inferred from homology"/>
<comment type="similarity">
    <text evidence="1">Belongs to the eukaryotic ribosomal protein P1/P2 family.</text>
</comment>
<evidence type="ECO:0000256" key="3">
    <source>
        <dbReference type="ARBA" id="ARBA00023274"/>
    </source>
</evidence>
<dbReference type="Gene3D" id="1.10.10.1410">
    <property type="match status" value="1"/>
</dbReference>
<dbReference type="OMA" id="MKVIASY"/>
<keyword evidence="6" id="KW-1185">Reference proteome</keyword>
<dbReference type="RefSeq" id="XP_002782390.1">
    <property type="nucleotide sequence ID" value="XM_002782344.1"/>
</dbReference>
<gene>
    <name evidence="5" type="ORF">Pmar_PMAR029249</name>
</gene>
<dbReference type="EMBL" id="GG674496">
    <property type="protein sequence ID" value="EER14185.1"/>
    <property type="molecule type" value="Genomic_DNA"/>
</dbReference>
<dbReference type="InterPro" id="IPR027534">
    <property type="entry name" value="Ribosomal_P1/P2"/>
</dbReference>
<dbReference type="OrthoDB" id="1227494at2759"/>
<sequence>MKYVAAYLMAVLAGNDEPTVEEVKHILSAVDAEVDDEMLAKFFAQVQGKNVQEMIVTGLSKLGSVASSGARPAAAAGAVAGDEAAAAEEEAKPVEEEEEEEEMDFDLFD</sequence>
<evidence type="ECO:0000256" key="4">
    <source>
        <dbReference type="SAM" id="MobiDB-lite"/>
    </source>
</evidence>
<evidence type="ECO:0000313" key="6">
    <source>
        <dbReference type="Proteomes" id="UP000007800"/>
    </source>
</evidence>
<protein>
    <submittedName>
        <fullName evidence="5">60S acidic ribosomal protein P2, putative</fullName>
    </submittedName>
</protein>
<name>C5KMM7_PERM5</name>
<dbReference type="InterPro" id="IPR038716">
    <property type="entry name" value="P1/P2_N_sf"/>
</dbReference>
<keyword evidence="3" id="KW-0687">Ribonucleoprotein</keyword>
<feature type="compositionally biased region" description="Acidic residues" evidence="4">
    <location>
        <begin position="95"/>
        <end position="109"/>
    </location>
</feature>
<organism evidence="6">
    <name type="scientific">Perkinsus marinus (strain ATCC 50983 / TXsc)</name>
    <dbReference type="NCBI Taxonomy" id="423536"/>
    <lineage>
        <taxon>Eukaryota</taxon>
        <taxon>Sar</taxon>
        <taxon>Alveolata</taxon>
        <taxon>Perkinsozoa</taxon>
        <taxon>Perkinsea</taxon>
        <taxon>Perkinsida</taxon>
        <taxon>Perkinsidae</taxon>
        <taxon>Perkinsus</taxon>
    </lineage>
</organism>
<evidence type="ECO:0000256" key="1">
    <source>
        <dbReference type="ARBA" id="ARBA00005436"/>
    </source>
</evidence>
<dbReference type="GeneID" id="9060145"/>
<dbReference type="FunFam" id="1.10.10.1410:FF:000002">
    <property type="entry name" value="60S acidic ribosomal protein P2"/>
    <property type="match status" value="1"/>
</dbReference>
<accession>C5KMM7</accession>
<dbReference type="CDD" id="cd05833">
    <property type="entry name" value="Ribosomal_P2"/>
    <property type="match status" value="1"/>
</dbReference>
<dbReference type="FunCoup" id="C5KMM7">
    <property type="interactions" value="477"/>
</dbReference>